<keyword evidence="4" id="KW-0732">Signal</keyword>
<evidence type="ECO:0000256" key="2">
    <source>
        <dbReference type="ARBA" id="ARBA00022659"/>
    </source>
</evidence>
<evidence type="ECO:0000256" key="7">
    <source>
        <dbReference type="ARBA" id="ARBA00022825"/>
    </source>
</evidence>
<evidence type="ECO:0000256" key="11">
    <source>
        <dbReference type="RuleBase" id="RU363034"/>
    </source>
</evidence>
<proteinExistence type="inferred from homology"/>
<reference evidence="13 14" key="1">
    <citation type="submission" date="2023-11" db="EMBL/GenBank/DDBJ databases">
        <authorList>
            <person name="Hedman E."/>
            <person name="Englund M."/>
            <person name="Stromberg M."/>
            <person name="Nyberg Akerstrom W."/>
            <person name="Nylinder S."/>
            <person name="Jareborg N."/>
            <person name="Kallberg Y."/>
            <person name="Kronander E."/>
        </authorList>
    </citation>
    <scope>NUCLEOTIDE SEQUENCE [LARGE SCALE GENOMIC DNA]</scope>
</reference>
<dbReference type="PRINTS" id="PR00722">
    <property type="entry name" value="CHYMOTRYPSIN"/>
</dbReference>
<dbReference type="CDD" id="cd00190">
    <property type="entry name" value="Tryp_SPc"/>
    <property type="match status" value="1"/>
</dbReference>
<dbReference type="PROSITE" id="PS50240">
    <property type="entry name" value="TRYPSIN_DOM"/>
    <property type="match status" value="1"/>
</dbReference>
<evidence type="ECO:0000256" key="1">
    <source>
        <dbReference type="ARBA" id="ARBA00007664"/>
    </source>
</evidence>
<evidence type="ECO:0000259" key="12">
    <source>
        <dbReference type="PROSITE" id="PS50240"/>
    </source>
</evidence>
<evidence type="ECO:0000256" key="10">
    <source>
        <dbReference type="ARBA" id="ARBA00066707"/>
    </source>
</evidence>
<keyword evidence="2" id="KW-0768">Sushi</keyword>
<evidence type="ECO:0000313" key="13">
    <source>
        <dbReference type="EMBL" id="CAK1602565.1"/>
    </source>
</evidence>
<dbReference type="Gene3D" id="2.40.10.10">
    <property type="entry name" value="Trypsin-like serine proteases"/>
    <property type="match status" value="1"/>
</dbReference>
<dbReference type="EC" id="3.4.21.84" evidence="10"/>
<dbReference type="InterPro" id="IPR050430">
    <property type="entry name" value="Peptidase_S1"/>
</dbReference>
<comment type="catalytic activity">
    <reaction evidence="9">
        <text>Selective cleavage of 103-Arg-|-Ser-104 and 124-Ile-|-Ile-125 bonds in Limulus clotting factor B to form activated factor B. Cleavage of -Pro-Arg-|-Xaa- bonds in synthetic substrates.</text>
        <dbReference type="EC" id="3.4.21.84"/>
    </reaction>
</comment>
<dbReference type="PROSITE" id="PS00134">
    <property type="entry name" value="TRYPSIN_HIS"/>
    <property type="match status" value="1"/>
</dbReference>
<evidence type="ECO:0000256" key="6">
    <source>
        <dbReference type="ARBA" id="ARBA00022820"/>
    </source>
</evidence>
<sequence length="290" mass="31966">MRQDDNFRLFFAPGWPSSRGDLSNPTLMQQHREICKSTQINVTATVPAPERQQKIIGGTNTTIEKYPFAASLLYSRNLFIYKQSCGGTIISSGSILTAAHCVFGDTRDRWRIRVGSTLANRGGTVHKPYQIITHPNYNGRTHDNDVAILRTVNISFSNRVRAASIAGSSYILRDNETVWAVGWGRTSVGGSTSEELRHVQVWTVNQATCRNRYAELGKTVTDNMLCSGWLDVGGRDQCQGDSGGPLIHVITQSHSAIVGVCSWGEQCALARYPGVNARVSRFTSWIQSNA</sequence>
<dbReference type="InterPro" id="IPR033116">
    <property type="entry name" value="TRYPSIN_SER"/>
</dbReference>
<dbReference type="InterPro" id="IPR009003">
    <property type="entry name" value="Peptidase_S1_PA"/>
</dbReference>
<dbReference type="SUPFAM" id="SSF50494">
    <property type="entry name" value="Trypsin-like serine proteases"/>
    <property type="match status" value="1"/>
</dbReference>
<keyword evidence="6" id="KW-0353">Hemolymph clotting</keyword>
<keyword evidence="7 11" id="KW-0720">Serine protease</keyword>
<dbReference type="SMART" id="SM00020">
    <property type="entry name" value="Tryp_SPc"/>
    <property type="match status" value="1"/>
</dbReference>
<dbReference type="EMBL" id="CAVLGL010000137">
    <property type="protein sequence ID" value="CAK1602565.1"/>
    <property type="molecule type" value="Genomic_DNA"/>
</dbReference>
<dbReference type="Pfam" id="PF00089">
    <property type="entry name" value="Trypsin"/>
    <property type="match status" value="1"/>
</dbReference>
<gene>
    <name evidence="13" type="ORF">PARMNEM_LOCUS21052</name>
</gene>
<dbReference type="InterPro" id="IPR043504">
    <property type="entry name" value="Peptidase_S1_PA_chymotrypsin"/>
</dbReference>
<protein>
    <recommendedName>
        <fullName evidence="10">limulus clotting factor C</fullName>
        <ecNumber evidence="10">3.4.21.84</ecNumber>
    </recommendedName>
</protein>
<dbReference type="PANTHER" id="PTHR24276">
    <property type="entry name" value="POLYSERASE-RELATED"/>
    <property type="match status" value="1"/>
</dbReference>
<evidence type="ECO:0000313" key="14">
    <source>
        <dbReference type="Proteomes" id="UP001314205"/>
    </source>
</evidence>
<feature type="domain" description="Peptidase S1" evidence="12">
    <location>
        <begin position="55"/>
        <end position="290"/>
    </location>
</feature>
<name>A0AAV1M5X0_9NEOP</name>
<evidence type="ECO:0000256" key="5">
    <source>
        <dbReference type="ARBA" id="ARBA00022801"/>
    </source>
</evidence>
<dbReference type="AlphaFoldDB" id="A0AAV1M5X0"/>
<evidence type="ECO:0000256" key="8">
    <source>
        <dbReference type="ARBA" id="ARBA00023157"/>
    </source>
</evidence>
<keyword evidence="8" id="KW-1015">Disulfide bond</keyword>
<dbReference type="PANTHER" id="PTHR24276:SF98">
    <property type="entry name" value="FI18310P1-RELATED"/>
    <property type="match status" value="1"/>
</dbReference>
<dbReference type="GO" id="GO:0042381">
    <property type="term" value="P:hemolymph coagulation"/>
    <property type="evidence" value="ECO:0007669"/>
    <property type="project" value="UniProtKB-KW"/>
</dbReference>
<keyword evidence="5 11" id="KW-0378">Hydrolase</keyword>
<keyword evidence="3 11" id="KW-0645">Protease</keyword>
<evidence type="ECO:0000256" key="4">
    <source>
        <dbReference type="ARBA" id="ARBA00022729"/>
    </source>
</evidence>
<dbReference type="PROSITE" id="PS00135">
    <property type="entry name" value="TRYPSIN_SER"/>
    <property type="match status" value="1"/>
</dbReference>
<evidence type="ECO:0000256" key="9">
    <source>
        <dbReference type="ARBA" id="ARBA00052079"/>
    </source>
</evidence>
<dbReference type="InterPro" id="IPR001254">
    <property type="entry name" value="Trypsin_dom"/>
</dbReference>
<keyword evidence="14" id="KW-1185">Reference proteome</keyword>
<dbReference type="InterPro" id="IPR001314">
    <property type="entry name" value="Peptidase_S1A"/>
</dbReference>
<dbReference type="GO" id="GO:0004252">
    <property type="term" value="F:serine-type endopeptidase activity"/>
    <property type="evidence" value="ECO:0007669"/>
    <property type="project" value="InterPro"/>
</dbReference>
<dbReference type="FunFam" id="2.40.10.10:FF:000120">
    <property type="entry name" value="Putative serine protease"/>
    <property type="match status" value="1"/>
</dbReference>
<dbReference type="GO" id="GO:0006508">
    <property type="term" value="P:proteolysis"/>
    <property type="evidence" value="ECO:0007669"/>
    <property type="project" value="UniProtKB-KW"/>
</dbReference>
<accession>A0AAV1M5X0</accession>
<comment type="caution">
    <text evidence="13">The sequence shown here is derived from an EMBL/GenBank/DDBJ whole genome shotgun (WGS) entry which is preliminary data.</text>
</comment>
<comment type="similarity">
    <text evidence="1">Belongs to the peptidase S1 family.</text>
</comment>
<organism evidence="13 14">
    <name type="scientific">Parnassius mnemosyne</name>
    <name type="common">clouded apollo</name>
    <dbReference type="NCBI Taxonomy" id="213953"/>
    <lineage>
        <taxon>Eukaryota</taxon>
        <taxon>Metazoa</taxon>
        <taxon>Ecdysozoa</taxon>
        <taxon>Arthropoda</taxon>
        <taxon>Hexapoda</taxon>
        <taxon>Insecta</taxon>
        <taxon>Pterygota</taxon>
        <taxon>Neoptera</taxon>
        <taxon>Endopterygota</taxon>
        <taxon>Lepidoptera</taxon>
        <taxon>Glossata</taxon>
        <taxon>Ditrysia</taxon>
        <taxon>Papilionoidea</taxon>
        <taxon>Papilionidae</taxon>
        <taxon>Parnassiinae</taxon>
        <taxon>Parnassini</taxon>
        <taxon>Parnassius</taxon>
        <taxon>Driopa</taxon>
    </lineage>
</organism>
<dbReference type="InterPro" id="IPR018114">
    <property type="entry name" value="TRYPSIN_HIS"/>
</dbReference>
<dbReference type="Proteomes" id="UP001314205">
    <property type="component" value="Unassembled WGS sequence"/>
</dbReference>
<evidence type="ECO:0000256" key="3">
    <source>
        <dbReference type="ARBA" id="ARBA00022670"/>
    </source>
</evidence>